<dbReference type="KEGG" id="vpo:Kpol_1023p56"/>
<dbReference type="Proteomes" id="UP000000267">
    <property type="component" value="Unassembled WGS sequence"/>
</dbReference>
<sequence length="250" mass="28701">MSKRKFRIVNEQHDNIIPLKSKATNISKSVNRNEPSRKHQQVNCSEKHQIKKRMVLSNKPDLRYSSGNYLNFKSAADSTTYYDTKELQQQNNMEDSLTIEDFDQPPERTSTPMVSASDYSQIDDDDFSSLELDDINVYHHSNALQCTPIYQQYEDQYLMQNNSPLHNKRNYMKYKNPTSICHKQVSDKLKYIVSSDQNSGQPVITITNSPINKQSRDKGNMTTNINQVESDIESYISSGGEATYRGSTSS</sequence>
<proteinExistence type="predicted"/>
<evidence type="ECO:0000313" key="1">
    <source>
        <dbReference type="EMBL" id="EDO18887.1"/>
    </source>
</evidence>
<dbReference type="EMBL" id="DS480384">
    <property type="protein sequence ID" value="EDO18887.1"/>
    <property type="molecule type" value="Genomic_DNA"/>
</dbReference>
<evidence type="ECO:0000313" key="2">
    <source>
        <dbReference type="Proteomes" id="UP000000267"/>
    </source>
</evidence>
<dbReference type="InParanoid" id="A7TFS9"/>
<protein>
    <submittedName>
        <fullName evidence="1">Uncharacterized protein</fullName>
    </submittedName>
</protein>
<accession>A7TFS9</accession>
<name>A7TFS9_VANPO</name>
<dbReference type="GeneID" id="5547204"/>
<dbReference type="RefSeq" id="XP_001646745.1">
    <property type="nucleotide sequence ID" value="XM_001646695.1"/>
</dbReference>
<gene>
    <name evidence="1" type="ORF">Kpol_1023p56</name>
</gene>
<dbReference type="OrthoDB" id="4066363at2759"/>
<keyword evidence="2" id="KW-1185">Reference proteome</keyword>
<organism evidence="2">
    <name type="scientific">Vanderwaltozyma polyspora (strain ATCC 22028 / DSM 70294 / BCRC 21397 / CBS 2163 / NBRC 10782 / NRRL Y-8283 / UCD 57-17)</name>
    <name type="common">Kluyveromyces polysporus</name>
    <dbReference type="NCBI Taxonomy" id="436907"/>
    <lineage>
        <taxon>Eukaryota</taxon>
        <taxon>Fungi</taxon>
        <taxon>Dikarya</taxon>
        <taxon>Ascomycota</taxon>
        <taxon>Saccharomycotina</taxon>
        <taxon>Saccharomycetes</taxon>
        <taxon>Saccharomycetales</taxon>
        <taxon>Saccharomycetaceae</taxon>
        <taxon>Vanderwaltozyma</taxon>
    </lineage>
</organism>
<dbReference type="AlphaFoldDB" id="A7TFS9"/>
<reference evidence="1 2" key="1">
    <citation type="journal article" date="2007" name="Proc. Natl. Acad. Sci. U.S.A.">
        <title>Independent sorting-out of thousands of duplicated gene pairs in two yeast species descended from a whole-genome duplication.</title>
        <authorList>
            <person name="Scannell D.R."/>
            <person name="Frank A.C."/>
            <person name="Conant G.C."/>
            <person name="Byrne K.P."/>
            <person name="Woolfit M."/>
            <person name="Wolfe K.H."/>
        </authorList>
    </citation>
    <scope>NUCLEOTIDE SEQUENCE [LARGE SCALE GENOMIC DNA]</scope>
    <source>
        <strain evidence="2">ATCC 22028 / DSM 70294 / BCRC 21397 / CBS 2163 / NBRC 10782 / NRRL Y-8283 / UCD 57-17</strain>
    </source>
</reference>
<dbReference type="HOGENOM" id="CLU_1112043_0_0_1"/>
<dbReference type="FunCoup" id="A7TFS9">
    <property type="interactions" value="60"/>
</dbReference>